<dbReference type="RefSeq" id="WP_155083013.1">
    <property type="nucleotide sequence ID" value="NZ_WMIA01000003.1"/>
</dbReference>
<evidence type="ECO:0000256" key="1">
    <source>
        <dbReference type="SAM" id="Phobius"/>
    </source>
</evidence>
<keyword evidence="1" id="KW-0812">Transmembrane</keyword>
<sequence>MLPVNQLFIKVFRQKWQLWAIAFFLFFTLTFIIQEQKTTQHKTLETKIKEIGKNSKIPKKSLNQTELKEIAKLVNVRVFANVDDYEIGGSGVIIGQRKNSYLVLTNNHVVDNKEINYQIQTHTGKIYKGEVIWQNNDNLIVDDLALLTFESQEQYQTINIKNNYIPKKNELILASGFPFQDNLKQSENIKYTFGNLSQVLPKPLIGGYQIGYTNNVHSGMSGGSILNLQGQLIGINGLGKYPPLGNPYIYQNGNDIPENQVKNMSNLSWGISSQSINKLISKVEQQKNIDFQIQQVE</sequence>
<dbReference type="InterPro" id="IPR043504">
    <property type="entry name" value="Peptidase_S1_PA_chymotrypsin"/>
</dbReference>
<dbReference type="AlphaFoldDB" id="A0A844GV80"/>
<dbReference type="EMBL" id="WMIA01000003">
    <property type="protein sequence ID" value="MTF38125.1"/>
    <property type="molecule type" value="Genomic_DNA"/>
</dbReference>
<dbReference type="InterPro" id="IPR009003">
    <property type="entry name" value="Peptidase_S1_PA"/>
</dbReference>
<dbReference type="Gene3D" id="2.40.10.10">
    <property type="entry name" value="Trypsin-like serine proteases"/>
    <property type="match status" value="2"/>
</dbReference>
<keyword evidence="1" id="KW-1133">Transmembrane helix</keyword>
<accession>A0A844GV80</accession>
<gene>
    <name evidence="2" type="ORF">GGC33_04215</name>
</gene>
<keyword evidence="2" id="KW-0378">Hydrolase</keyword>
<reference evidence="2 3" key="1">
    <citation type="submission" date="2019-11" db="EMBL/GenBank/DDBJ databases">
        <title>Isolation of a new High Light Tolerant Cyanobacteria.</title>
        <authorList>
            <person name="Dobson Z."/>
            <person name="Vaughn N."/>
            <person name="Vaughn M."/>
            <person name="Fromme P."/>
            <person name="Mazor Y."/>
        </authorList>
    </citation>
    <scope>NUCLEOTIDE SEQUENCE [LARGE SCALE GENOMIC DNA]</scope>
    <source>
        <strain evidence="2 3">0216</strain>
    </source>
</reference>
<comment type="caution">
    <text evidence="2">The sequence shown here is derived from an EMBL/GenBank/DDBJ whole genome shotgun (WGS) entry which is preliminary data.</text>
</comment>
<dbReference type="Pfam" id="PF13365">
    <property type="entry name" value="Trypsin_2"/>
    <property type="match status" value="1"/>
</dbReference>
<evidence type="ECO:0000313" key="3">
    <source>
        <dbReference type="Proteomes" id="UP000437131"/>
    </source>
</evidence>
<keyword evidence="1" id="KW-0472">Membrane</keyword>
<keyword evidence="2" id="KW-0645">Protease</keyword>
<dbReference type="Proteomes" id="UP000437131">
    <property type="component" value="Unassembled WGS sequence"/>
</dbReference>
<dbReference type="SUPFAM" id="SSF50494">
    <property type="entry name" value="Trypsin-like serine proteases"/>
    <property type="match status" value="1"/>
</dbReference>
<name>A0A844GV80_9CHRO</name>
<dbReference type="GO" id="GO:0008233">
    <property type="term" value="F:peptidase activity"/>
    <property type="evidence" value="ECO:0007669"/>
    <property type="project" value="UniProtKB-KW"/>
</dbReference>
<organism evidence="2 3">
    <name type="scientific">Cyanobacterium aponinum 0216</name>
    <dbReference type="NCBI Taxonomy" id="2676140"/>
    <lineage>
        <taxon>Bacteria</taxon>
        <taxon>Bacillati</taxon>
        <taxon>Cyanobacteriota</taxon>
        <taxon>Cyanophyceae</taxon>
        <taxon>Oscillatoriophycideae</taxon>
        <taxon>Chroococcales</taxon>
        <taxon>Geminocystaceae</taxon>
        <taxon>Cyanobacterium</taxon>
    </lineage>
</organism>
<dbReference type="GO" id="GO:0006508">
    <property type="term" value="P:proteolysis"/>
    <property type="evidence" value="ECO:0007669"/>
    <property type="project" value="UniProtKB-KW"/>
</dbReference>
<feature type="transmembrane region" description="Helical" evidence="1">
    <location>
        <begin position="16"/>
        <end position="33"/>
    </location>
</feature>
<evidence type="ECO:0000313" key="2">
    <source>
        <dbReference type="EMBL" id="MTF38125.1"/>
    </source>
</evidence>
<proteinExistence type="predicted"/>
<protein>
    <submittedName>
        <fullName evidence="2">Trypsin-like serine protease</fullName>
    </submittedName>
</protein>